<organism evidence="2 3">
    <name type="scientific">Ramularia collo-cygni</name>
    <dbReference type="NCBI Taxonomy" id="112498"/>
    <lineage>
        <taxon>Eukaryota</taxon>
        <taxon>Fungi</taxon>
        <taxon>Dikarya</taxon>
        <taxon>Ascomycota</taxon>
        <taxon>Pezizomycotina</taxon>
        <taxon>Dothideomycetes</taxon>
        <taxon>Dothideomycetidae</taxon>
        <taxon>Mycosphaerellales</taxon>
        <taxon>Mycosphaerellaceae</taxon>
        <taxon>Ramularia</taxon>
    </lineage>
</organism>
<reference evidence="2 3" key="1">
    <citation type="submission" date="2016-03" db="EMBL/GenBank/DDBJ databases">
        <authorList>
            <person name="Ploux O."/>
        </authorList>
    </citation>
    <scope>NUCLEOTIDE SEQUENCE [LARGE SCALE GENOMIC DNA]</scope>
    <source>
        <strain evidence="2 3">URUG2</strain>
    </source>
</reference>
<protein>
    <submittedName>
        <fullName evidence="2">Uncharacterized protein</fullName>
    </submittedName>
</protein>
<dbReference type="OrthoDB" id="9876299at2759"/>
<dbReference type="RefSeq" id="XP_023631022.1">
    <property type="nucleotide sequence ID" value="XM_023775254.1"/>
</dbReference>
<feature type="compositionally biased region" description="Low complexity" evidence="1">
    <location>
        <begin position="109"/>
        <end position="118"/>
    </location>
</feature>
<dbReference type="EMBL" id="FJUY01000020">
    <property type="protein sequence ID" value="CZT24298.1"/>
    <property type="molecule type" value="Genomic_DNA"/>
</dbReference>
<keyword evidence="3" id="KW-1185">Reference proteome</keyword>
<evidence type="ECO:0000313" key="3">
    <source>
        <dbReference type="Proteomes" id="UP000225277"/>
    </source>
</evidence>
<gene>
    <name evidence="2" type="ORF">RCC_10019</name>
</gene>
<dbReference type="Proteomes" id="UP000225277">
    <property type="component" value="Unassembled WGS sequence"/>
</dbReference>
<evidence type="ECO:0000313" key="2">
    <source>
        <dbReference type="EMBL" id="CZT24298.1"/>
    </source>
</evidence>
<dbReference type="InterPro" id="IPR032675">
    <property type="entry name" value="LRR_dom_sf"/>
</dbReference>
<feature type="region of interest" description="Disordered" evidence="1">
    <location>
        <begin position="94"/>
        <end position="118"/>
    </location>
</feature>
<dbReference type="AlphaFoldDB" id="A0A2D3VQC0"/>
<feature type="compositionally biased region" description="Basic and acidic residues" evidence="1">
    <location>
        <begin position="400"/>
        <end position="413"/>
    </location>
</feature>
<evidence type="ECO:0000256" key="1">
    <source>
        <dbReference type="SAM" id="MobiDB-lite"/>
    </source>
</evidence>
<feature type="region of interest" description="Disordered" evidence="1">
    <location>
        <begin position="398"/>
        <end position="439"/>
    </location>
</feature>
<sequence>MRHHHLSSRFSALAATIIGSAPAKQTGLDNSRPTALGVNSSSAARIYLTKGGGGGPNNLIMGKSNKFDYSKRGSSGAKLGHIISRDLKKEAERAHKDAEKAAGKVRTRSNGSCGSSSSALGHVTRDGVVLDIQVPFKDLGDEGACAMATGLEDALHQGLVLLEDVNLSGNGITTVSLARLAPVIRLARHELKTLNLAGNNIKVETVEEAEQWETFLESFKHCFRLRRLDLSGNVGIGALAFEIMAKVYVNELPINPLALQGETSVISLNSEEQLVASTEVLSFVDNMSKGAIIKRRMGLRSIPYITLTDTGLDDLSALWLSCILEEHHCPTQLIDGLNATPASSKIATYQQNSLSRGVDWNMKHPDQNRDGLYVLQKAEKFREQVTLAEDEIFDDTEYALEPHHAGRQGDRRASRGLPGDRASVRSIRTADGGEHELSELESARRRLQRSLLTNHGASKVELWSAALRLVISSRVLTGIGPSSRNASRFHTGPPKFDFTTYSQANAIEKKALASRPVTPKLCSDHSLSSPKTPSCQGTYAATLTANSERDVTLSDTTNTPRTAKVLFKPHRKGVLTDSSETVEKVDSSAVGDRNPQRFVQWQEEHMKKQEEDLKPFRDERLPSNLPSHLVDLVAGFTVTERAKQRLSDKQLQAALSWGRSRTNLETEKEWRRMADGSQIWTLLESIGCLAYHRK</sequence>
<dbReference type="SUPFAM" id="SSF52047">
    <property type="entry name" value="RNI-like"/>
    <property type="match status" value="1"/>
</dbReference>
<dbReference type="Gene3D" id="3.80.10.10">
    <property type="entry name" value="Ribonuclease Inhibitor"/>
    <property type="match status" value="1"/>
</dbReference>
<dbReference type="GeneID" id="35605072"/>
<proteinExistence type="predicted"/>
<accession>A0A2D3VQC0</accession>
<name>A0A2D3VQC0_9PEZI</name>